<dbReference type="STRING" id="1792845.BC343_14480"/>
<protein>
    <submittedName>
        <fullName evidence="1">Uncharacterized protein</fullName>
    </submittedName>
</protein>
<proteinExistence type="predicted"/>
<evidence type="ECO:0000313" key="2">
    <source>
        <dbReference type="Proteomes" id="UP000189739"/>
    </source>
</evidence>
<dbReference type="EMBL" id="MBTF01000036">
    <property type="protein sequence ID" value="OOQ57317.1"/>
    <property type="molecule type" value="Genomic_DNA"/>
</dbReference>
<comment type="caution">
    <text evidence="1">The sequence shown here is derived from an EMBL/GenBank/DDBJ whole genome shotgun (WGS) entry which is preliminary data.</text>
</comment>
<sequence>MVITIKDESATGKLLHEFEMEFKTETVTVRDIIMRRVYREVEQYNKKTPLGFNGLVQPTDAEKTLNGVKPKKVVDAEKQAYVALHAFQNNGFFVLIDNTQAEDLDEEVLLHSGMAVSFIKLTQLVGG</sequence>
<accession>A0A1S9P903</accession>
<gene>
    <name evidence="1" type="ORF">BC343_14480</name>
</gene>
<evidence type="ECO:0000313" key="1">
    <source>
        <dbReference type="EMBL" id="OOQ57317.1"/>
    </source>
</evidence>
<dbReference type="AlphaFoldDB" id="A0A1S9P903"/>
<dbReference type="OrthoDB" id="214814at2"/>
<dbReference type="Proteomes" id="UP000189739">
    <property type="component" value="Unassembled WGS sequence"/>
</dbReference>
<dbReference type="RefSeq" id="WP_078350609.1">
    <property type="nucleotide sequence ID" value="NZ_MBTF01000036.1"/>
</dbReference>
<name>A0A1S9P903_9SPHI</name>
<reference evidence="1 2" key="1">
    <citation type="submission" date="2016-07" db="EMBL/GenBank/DDBJ databases">
        <title>Genomic analysis of zinc-resistant bacterium Mucilaginibacter pedocola TBZ30.</title>
        <authorList>
            <person name="Huang J."/>
            <person name="Tang J."/>
        </authorList>
    </citation>
    <scope>NUCLEOTIDE SEQUENCE [LARGE SCALE GENOMIC DNA]</scope>
    <source>
        <strain evidence="1 2">TBZ30</strain>
    </source>
</reference>
<keyword evidence="2" id="KW-1185">Reference proteome</keyword>
<organism evidence="1 2">
    <name type="scientific">Mucilaginibacter pedocola</name>
    <dbReference type="NCBI Taxonomy" id="1792845"/>
    <lineage>
        <taxon>Bacteria</taxon>
        <taxon>Pseudomonadati</taxon>
        <taxon>Bacteroidota</taxon>
        <taxon>Sphingobacteriia</taxon>
        <taxon>Sphingobacteriales</taxon>
        <taxon>Sphingobacteriaceae</taxon>
        <taxon>Mucilaginibacter</taxon>
    </lineage>
</organism>